<accession>A0A5A7PS96</accession>
<dbReference type="EMBL" id="BKCP01004961">
    <property type="protein sequence ID" value="GER35382.1"/>
    <property type="molecule type" value="Genomic_DNA"/>
</dbReference>
<dbReference type="Gene3D" id="3.20.20.80">
    <property type="entry name" value="Glycosidases"/>
    <property type="match status" value="1"/>
</dbReference>
<dbReference type="InterPro" id="IPR033132">
    <property type="entry name" value="GH_1_N_CS"/>
</dbReference>
<dbReference type="PROSITE" id="PS00653">
    <property type="entry name" value="GLYCOSYL_HYDROL_F1_2"/>
    <property type="match status" value="1"/>
</dbReference>
<dbReference type="SUPFAM" id="SSF51445">
    <property type="entry name" value="(Trans)glycosidases"/>
    <property type="match status" value="1"/>
</dbReference>
<keyword evidence="2" id="KW-0378">Hydrolase</keyword>
<proteinExistence type="inferred from homology"/>
<evidence type="ECO:0000256" key="2">
    <source>
        <dbReference type="ARBA" id="ARBA00022801"/>
    </source>
</evidence>
<sequence>MGSDVPSLPIDPKISRQDFPKDFVFGCATSAYQVEGAFAQGGRAFSTWDVFSNGYPGNILDGSNGNVAVDMYNRYKEDIKTMKIMGFDAYRFSISWSRILPGGKVSLGVNQEGIDYYNDLINTVIDNGMKPYVTLFHWDLPYLLEKEYGGFLSHKIVDDFRDFADLCFWEFGDRVKHWITINEAWTYSASGYASRHFPPGRHGYFGPENEPKSTGTDIFALEEDEGQNFIPYRGARVAQETRVEIDDFSFTLRKLVAPPKDDEDVEKAREAYTVGRNILLSHAAAVETYRKHFQELQKGKIGITNCIHWFEPFDETKDEDVKAARRAFDFMLGWFMEPVLTGQYPKNMLDFAPREYLEPFNEEESKLLKGSVDFVGINFYTAMYAQYDPNSDANEGYYKDQKIKFKYVKNGLPIGDSTGSSWLYVVPWAFWKLLKFLKDTYDNPTYKLPPIYITENGCDQQNDPQQTPSQACKDTQRVNYYRDHLAYMQKAIKELNVKVESYFAWSFCDNFEWYDGYRSRFGILYIDFKNDLKRYRKDSAMWWTKFLLKDKEANGDDEGNTKAII</sequence>
<keyword evidence="3" id="KW-0326">Glycosidase</keyword>
<dbReference type="InterPro" id="IPR017853">
    <property type="entry name" value="GH"/>
</dbReference>
<dbReference type="GO" id="GO:0008422">
    <property type="term" value="F:beta-glucosidase activity"/>
    <property type="evidence" value="ECO:0007669"/>
    <property type="project" value="UniProtKB-ARBA"/>
</dbReference>
<dbReference type="Pfam" id="PF00232">
    <property type="entry name" value="Glyco_hydro_1"/>
    <property type="match status" value="2"/>
</dbReference>
<dbReference type="GO" id="GO:0005975">
    <property type="term" value="P:carbohydrate metabolic process"/>
    <property type="evidence" value="ECO:0007669"/>
    <property type="project" value="InterPro"/>
</dbReference>
<protein>
    <submittedName>
        <fullName evidence="5">Beta-glucosidase</fullName>
    </submittedName>
</protein>
<keyword evidence="6" id="KW-1185">Reference proteome</keyword>
<evidence type="ECO:0000256" key="4">
    <source>
        <dbReference type="RuleBase" id="RU003690"/>
    </source>
</evidence>
<comment type="similarity">
    <text evidence="1 4">Belongs to the glycosyl hydrolase 1 family.</text>
</comment>
<dbReference type="PANTHER" id="PTHR10353">
    <property type="entry name" value="GLYCOSYL HYDROLASE"/>
    <property type="match status" value="1"/>
</dbReference>
<name>A0A5A7PS96_STRAF</name>
<evidence type="ECO:0000256" key="3">
    <source>
        <dbReference type="ARBA" id="ARBA00023295"/>
    </source>
</evidence>
<dbReference type="Proteomes" id="UP000325081">
    <property type="component" value="Unassembled WGS sequence"/>
</dbReference>
<evidence type="ECO:0000256" key="1">
    <source>
        <dbReference type="ARBA" id="ARBA00010838"/>
    </source>
</evidence>
<dbReference type="AlphaFoldDB" id="A0A5A7PS96"/>
<dbReference type="PRINTS" id="PR00131">
    <property type="entry name" value="GLHYDRLASE1"/>
</dbReference>
<evidence type="ECO:0000313" key="6">
    <source>
        <dbReference type="Proteomes" id="UP000325081"/>
    </source>
</evidence>
<dbReference type="InterPro" id="IPR001360">
    <property type="entry name" value="Glyco_hydro_1"/>
</dbReference>
<gene>
    <name evidence="5" type="ORF">STAS_11658</name>
</gene>
<comment type="caution">
    <text evidence="5">The sequence shown here is derived from an EMBL/GenBank/DDBJ whole genome shotgun (WGS) entry which is preliminary data.</text>
</comment>
<dbReference type="OrthoDB" id="863965at2759"/>
<reference evidence="6" key="1">
    <citation type="journal article" date="2019" name="Curr. Biol.">
        <title>Genome Sequence of Striga asiatica Provides Insight into the Evolution of Plant Parasitism.</title>
        <authorList>
            <person name="Yoshida S."/>
            <person name="Kim S."/>
            <person name="Wafula E.K."/>
            <person name="Tanskanen J."/>
            <person name="Kim Y.M."/>
            <person name="Honaas L."/>
            <person name="Yang Z."/>
            <person name="Spallek T."/>
            <person name="Conn C.E."/>
            <person name="Ichihashi Y."/>
            <person name="Cheong K."/>
            <person name="Cui S."/>
            <person name="Der J.P."/>
            <person name="Gundlach H."/>
            <person name="Jiao Y."/>
            <person name="Hori C."/>
            <person name="Ishida J.K."/>
            <person name="Kasahara H."/>
            <person name="Kiba T."/>
            <person name="Kim M.S."/>
            <person name="Koo N."/>
            <person name="Laohavisit A."/>
            <person name="Lee Y.H."/>
            <person name="Lumba S."/>
            <person name="McCourt P."/>
            <person name="Mortimer J.C."/>
            <person name="Mutuku J.M."/>
            <person name="Nomura T."/>
            <person name="Sasaki-Sekimoto Y."/>
            <person name="Seto Y."/>
            <person name="Wang Y."/>
            <person name="Wakatake T."/>
            <person name="Sakakibara H."/>
            <person name="Demura T."/>
            <person name="Yamaguchi S."/>
            <person name="Yoneyama K."/>
            <person name="Manabe R.I."/>
            <person name="Nelson D.C."/>
            <person name="Schulman A.H."/>
            <person name="Timko M.P."/>
            <person name="dePamphilis C.W."/>
            <person name="Choi D."/>
            <person name="Shirasu K."/>
        </authorList>
    </citation>
    <scope>NUCLEOTIDE SEQUENCE [LARGE SCALE GENOMIC DNA]</scope>
    <source>
        <strain evidence="6">cv. UVA1</strain>
    </source>
</reference>
<organism evidence="5 6">
    <name type="scientific">Striga asiatica</name>
    <name type="common">Asiatic witchweed</name>
    <name type="synonym">Buchnera asiatica</name>
    <dbReference type="NCBI Taxonomy" id="4170"/>
    <lineage>
        <taxon>Eukaryota</taxon>
        <taxon>Viridiplantae</taxon>
        <taxon>Streptophyta</taxon>
        <taxon>Embryophyta</taxon>
        <taxon>Tracheophyta</taxon>
        <taxon>Spermatophyta</taxon>
        <taxon>Magnoliopsida</taxon>
        <taxon>eudicotyledons</taxon>
        <taxon>Gunneridae</taxon>
        <taxon>Pentapetalae</taxon>
        <taxon>asterids</taxon>
        <taxon>lamiids</taxon>
        <taxon>Lamiales</taxon>
        <taxon>Orobanchaceae</taxon>
        <taxon>Buchnereae</taxon>
        <taxon>Striga</taxon>
    </lineage>
</organism>
<dbReference type="PANTHER" id="PTHR10353:SF137">
    <property type="entry name" value="MYROSINASE 3-RELATED"/>
    <property type="match status" value="1"/>
</dbReference>
<evidence type="ECO:0000313" key="5">
    <source>
        <dbReference type="EMBL" id="GER35382.1"/>
    </source>
</evidence>